<organism evidence="3 4">
    <name type="scientific">Dinoponera quadriceps</name>
    <name type="common">South American ant</name>
    <dbReference type="NCBI Taxonomy" id="609295"/>
    <lineage>
        <taxon>Eukaryota</taxon>
        <taxon>Metazoa</taxon>
        <taxon>Ecdysozoa</taxon>
        <taxon>Arthropoda</taxon>
        <taxon>Hexapoda</taxon>
        <taxon>Insecta</taxon>
        <taxon>Pterygota</taxon>
        <taxon>Neoptera</taxon>
        <taxon>Endopterygota</taxon>
        <taxon>Hymenoptera</taxon>
        <taxon>Apocrita</taxon>
        <taxon>Aculeata</taxon>
        <taxon>Formicoidea</taxon>
        <taxon>Formicidae</taxon>
        <taxon>Ponerinae</taxon>
        <taxon>Ponerini</taxon>
        <taxon>Dinoponera</taxon>
    </lineage>
</organism>
<dbReference type="KEGG" id="dqu:106749949"/>
<protein>
    <submittedName>
        <fullName evidence="4">PiggyBac transposable element-derived protein 4-like</fullName>
    </submittedName>
</protein>
<evidence type="ECO:0000256" key="1">
    <source>
        <dbReference type="SAM" id="MobiDB-lite"/>
    </source>
</evidence>
<accession>A0A6P3Y3I2</accession>
<evidence type="ECO:0000313" key="4">
    <source>
        <dbReference type="RefSeq" id="XP_014485410.1"/>
    </source>
</evidence>
<sequence length="218" mass="25298">MALHNEQFSNEDSDMPLSQVIAKRRRITRISSDDFSTESSSDIIPFHRLPVRRNIILSSSEDEEDQSNLINNYTNPSSTDWSNPTGNQPQLTPFVGGHGFKILNRNYENVGDIYSLLLDDRILEIIVEETNRYAEKMLLEKTSSRLDKWKPTDKTEMKRFFGLIMWMGIVKLPEVHLYWSTNAAYAQSLPAAVLSRNRFELLLQMLHFCDNENENHDD</sequence>
<feature type="region of interest" description="Disordered" evidence="1">
    <location>
        <begin position="60"/>
        <end position="84"/>
    </location>
</feature>
<evidence type="ECO:0000313" key="3">
    <source>
        <dbReference type="Proteomes" id="UP000515204"/>
    </source>
</evidence>
<feature type="domain" description="PiggyBac transposable element-derived protein" evidence="2">
    <location>
        <begin position="112"/>
        <end position="214"/>
    </location>
</feature>
<dbReference type="InterPro" id="IPR029526">
    <property type="entry name" value="PGBD"/>
</dbReference>
<dbReference type="GeneID" id="106749949"/>
<keyword evidence="3" id="KW-1185">Reference proteome</keyword>
<gene>
    <name evidence="4" type="primary">LOC106749949</name>
</gene>
<dbReference type="PANTHER" id="PTHR46599">
    <property type="entry name" value="PIGGYBAC TRANSPOSABLE ELEMENT-DERIVED PROTEIN 4"/>
    <property type="match status" value="1"/>
</dbReference>
<name>A0A6P3Y3I2_DINQU</name>
<dbReference type="RefSeq" id="XP_014485410.1">
    <property type="nucleotide sequence ID" value="XM_014629924.1"/>
</dbReference>
<dbReference type="Pfam" id="PF13843">
    <property type="entry name" value="DDE_Tnp_1_7"/>
    <property type="match status" value="1"/>
</dbReference>
<reference evidence="4" key="1">
    <citation type="submission" date="2025-08" db="UniProtKB">
        <authorList>
            <consortium name="RefSeq"/>
        </authorList>
    </citation>
    <scope>IDENTIFICATION</scope>
</reference>
<feature type="non-terminal residue" evidence="4">
    <location>
        <position position="218"/>
    </location>
</feature>
<dbReference type="OrthoDB" id="7612728at2759"/>
<feature type="compositionally biased region" description="Polar residues" evidence="1">
    <location>
        <begin position="67"/>
        <end position="84"/>
    </location>
</feature>
<dbReference type="AlphaFoldDB" id="A0A6P3Y3I2"/>
<proteinExistence type="predicted"/>
<dbReference type="Proteomes" id="UP000515204">
    <property type="component" value="Unplaced"/>
</dbReference>
<evidence type="ECO:0000259" key="2">
    <source>
        <dbReference type="Pfam" id="PF13843"/>
    </source>
</evidence>
<dbReference type="PANTHER" id="PTHR46599:SF3">
    <property type="entry name" value="PIGGYBAC TRANSPOSABLE ELEMENT-DERIVED PROTEIN 4"/>
    <property type="match status" value="1"/>
</dbReference>